<gene>
    <name evidence="4" type="primary">prmC</name>
    <name evidence="7" type="ORF">HD841_000004</name>
</gene>
<feature type="binding site" evidence="4">
    <location>
        <begin position="123"/>
        <end position="127"/>
    </location>
    <ligand>
        <name>S-adenosyl-L-methionine</name>
        <dbReference type="ChEBI" id="CHEBI:59789"/>
    </ligand>
</feature>
<dbReference type="InterPro" id="IPR002052">
    <property type="entry name" value="DNA_methylase_N6_adenine_CS"/>
</dbReference>
<reference evidence="7 8" key="2">
    <citation type="submission" date="2020-08" db="EMBL/GenBank/DDBJ databases">
        <title>The Agave Microbiome: Exploring the role of microbial communities in plant adaptations to desert environments.</title>
        <authorList>
            <person name="Partida-Martinez L.P."/>
        </authorList>
    </citation>
    <scope>NUCLEOTIDE SEQUENCE [LARGE SCALE GENOMIC DNA]</scope>
    <source>
        <strain evidence="7 8">AS2.3</strain>
    </source>
</reference>
<dbReference type="NCBIfam" id="TIGR03534">
    <property type="entry name" value="RF_mod_PrmC"/>
    <property type="match status" value="1"/>
</dbReference>
<dbReference type="PANTHER" id="PTHR18895:SF74">
    <property type="entry name" value="MTRF1L RELEASE FACTOR GLUTAMINE METHYLTRANSFERASE"/>
    <property type="match status" value="1"/>
</dbReference>
<evidence type="ECO:0000256" key="2">
    <source>
        <dbReference type="ARBA" id="ARBA00022679"/>
    </source>
</evidence>
<keyword evidence="2 4" id="KW-0808">Transferase</keyword>
<dbReference type="AlphaFoldDB" id="A0A7Y9K1B5"/>
<comment type="function">
    <text evidence="4">Methylates the class 1 translation termination release factors RF1/PrfA and RF2/PrfB on the glutamine residue of the universally conserved GGQ motif.</text>
</comment>
<evidence type="ECO:0000313" key="7">
    <source>
        <dbReference type="EMBL" id="NYD88235.1"/>
    </source>
</evidence>
<dbReference type="EC" id="2.1.1.297" evidence="4"/>
<dbReference type="GO" id="GO:0102559">
    <property type="term" value="F:peptide chain release factor N(5)-glutamine methyltransferase activity"/>
    <property type="evidence" value="ECO:0007669"/>
    <property type="project" value="UniProtKB-EC"/>
</dbReference>
<dbReference type="HAMAP" id="MF_02126">
    <property type="entry name" value="RF_methyltr_PrmC"/>
    <property type="match status" value="1"/>
</dbReference>
<dbReference type="GO" id="GO:0003676">
    <property type="term" value="F:nucleic acid binding"/>
    <property type="evidence" value="ECO:0007669"/>
    <property type="project" value="InterPro"/>
</dbReference>
<keyword evidence="1 4" id="KW-0489">Methyltransferase</keyword>
<feature type="binding site" evidence="4">
    <location>
        <position position="146"/>
    </location>
    <ligand>
        <name>S-adenosyl-L-methionine</name>
        <dbReference type="ChEBI" id="CHEBI:59789"/>
    </ligand>
</feature>
<dbReference type="RefSeq" id="WP_257015160.1">
    <property type="nucleotide sequence ID" value="NZ_JACCBY010000001.1"/>
</dbReference>
<dbReference type="Pfam" id="PF13847">
    <property type="entry name" value="Methyltransf_31"/>
    <property type="match status" value="1"/>
</dbReference>
<feature type="binding site" evidence="4">
    <location>
        <position position="189"/>
    </location>
    <ligand>
        <name>S-adenosyl-L-methionine</name>
        <dbReference type="ChEBI" id="CHEBI:59789"/>
    </ligand>
</feature>
<dbReference type="SUPFAM" id="SSF53335">
    <property type="entry name" value="S-adenosyl-L-methionine-dependent methyltransferases"/>
    <property type="match status" value="1"/>
</dbReference>
<feature type="domain" description="Methyltransferase" evidence="5">
    <location>
        <begin position="117"/>
        <end position="197"/>
    </location>
</feature>
<keyword evidence="3 4" id="KW-0949">S-adenosyl-L-methionine</keyword>
<dbReference type="InterPro" id="IPR025714">
    <property type="entry name" value="Methyltranfer_dom"/>
</dbReference>
<feature type="domain" description="Release factor glutamine methyltransferase N-terminal" evidence="6">
    <location>
        <begin position="15"/>
        <end position="78"/>
    </location>
</feature>
<dbReference type="EMBL" id="JACCBY010000001">
    <property type="protein sequence ID" value="NYD88235.1"/>
    <property type="molecule type" value="Genomic_DNA"/>
</dbReference>
<dbReference type="CDD" id="cd02440">
    <property type="entry name" value="AdoMet_MTases"/>
    <property type="match status" value="1"/>
</dbReference>
<dbReference type="InterPro" id="IPR019874">
    <property type="entry name" value="RF_methyltr_PrmC"/>
</dbReference>
<evidence type="ECO:0000256" key="4">
    <source>
        <dbReference type="HAMAP-Rule" id="MF_02126"/>
    </source>
</evidence>
<comment type="similarity">
    <text evidence="4">Belongs to the protein N5-glutamine methyltransferase family. PrmC subfamily.</text>
</comment>
<accession>A0A7Y9K1B5</accession>
<evidence type="ECO:0000259" key="5">
    <source>
        <dbReference type="Pfam" id="PF13847"/>
    </source>
</evidence>
<organism evidence="7 8">
    <name type="scientific">Sphingomonas melonis</name>
    <dbReference type="NCBI Taxonomy" id="152682"/>
    <lineage>
        <taxon>Bacteria</taxon>
        <taxon>Pseudomonadati</taxon>
        <taxon>Pseudomonadota</taxon>
        <taxon>Alphaproteobacteria</taxon>
        <taxon>Sphingomonadales</taxon>
        <taxon>Sphingomonadaceae</taxon>
        <taxon>Sphingomonas</taxon>
    </lineage>
</organism>
<evidence type="ECO:0000259" key="6">
    <source>
        <dbReference type="Pfam" id="PF17827"/>
    </source>
</evidence>
<dbReference type="InterPro" id="IPR004556">
    <property type="entry name" value="HemK-like"/>
</dbReference>
<dbReference type="Proteomes" id="UP000517753">
    <property type="component" value="Unassembled WGS sequence"/>
</dbReference>
<dbReference type="Pfam" id="PF17827">
    <property type="entry name" value="PrmC_N"/>
    <property type="match status" value="1"/>
</dbReference>
<feature type="binding site" evidence="4">
    <location>
        <begin position="189"/>
        <end position="192"/>
    </location>
    <ligand>
        <name>substrate</name>
    </ligand>
</feature>
<comment type="caution">
    <text evidence="7">The sequence shown here is derived from an EMBL/GenBank/DDBJ whole genome shotgun (WGS) entry which is preliminary data.</text>
</comment>
<evidence type="ECO:0000256" key="3">
    <source>
        <dbReference type="ARBA" id="ARBA00022691"/>
    </source>
</evidence>
<dbReference type="PANTHER" id="PTHR18895">
    <property type="entry name" value="HEMK METHYLTRANSFERASE"/>
    <property type="match status" value="1"/>
</dbReference>
<feature type="binding site" evidence="4">
    <location>
        <position position="175"/>
    </location>
    <ligand>
        <name>S-adenosyl-L-methionine</name>
        <dbReference type="ChEBI" id="CHEBI:59789"/>
    </ligand>
</feature>
<protein>
    <recommendedName>
        <fullName evidence="4">Release factor glutamine methyltransferase</fullName>
        <shortName evidence="4">RF MTase</shortName>
        <ecNumber evidence="4">2.1.1.297</ecNumber>
    </recommendedName>
    <alternativeName>
        <fullName evidence="4">N5-glutamine methyltransferase PrmC</fullName>
    </alternativeName>
    <alternativeName>
        <fullName evidence="4">Protein-(glutamine-N5) MTase PrmC</fullName>
    </alternativeName>
    <alternativeName>
        <fullName evidence="4">Protein-glutamine N-methyltransferase PrmC</fullName>
    </alternativeName>
</protein>
<sequence>MTSPDPDPARAMRTALSDAAAQFTFSATARLDAELLMAHALGIERNQLLLDMARAVPSGFAELVARRAAHEPVAYITGTRGFWTIDLAVGPGALVPRPDSEALLIAAAAHFAPEAPTTILDLGTGPGTLLLAALDEWPRAQGLGVDRSADALRYARDNAARLGMAGRARFARGDWAAAIAARFDLVLANPPYIGTGESLPDEVRAHEPATALFAGADGLDDYRVLAGQLPRLITPSGCAAVEIGHTQAAAVAALFAEQGLTIAVHHDLGGRDRCLLVRPARRG</sequence>
<proteinExistence type="inferred from homology"/>
<dbReference type="Gene3D" id="1.10.8.10">
    <property type="entry name" value="DNA helicase RuvA subunit, C-terminal domain"/>
    <property type="match status" value="1"/>
</dbReference>
<dbReference type="Gene3D" id="3.40.50.150">
    <property type="entry name" value="Vaccinia Virus protein VP39"/>
    <property type="match status" value="1"/>
</dbReference>
<dbReference type="GO" id="GO:0032259">
    <property type="term" value="P:methylation"/>
    <property type="evidence" value="ECO:0007669"/>
    <property type="project" value="UniProtKB-KW"/>
</dbReference>
<dbReference type="NCBIfam" id="TIGR00536">
    <property type="entry name" value="hemK_fam"/>
    <property type="match status" value="1"/>
</dbReference>
<dbReference type="InterPro" id="IPR050320">
    <property type="entry name" value="N5-glutamine_MTase"/>
</dbReference>
<dbReference type="InterPro" id="IPR040758">
    <property type="entry name" value="PrmC_N"/>
</dbReference>
<evidence type="ECO:0000313" key="8">
    <source>
        <dbReference type="Proteomes" id="UP000517753"/>
    </source>
</evidence>
<evidence type="ECO:0000256" key="1">
    <source>
        <dbReference type="ARBA" id="ARBA00022603"/>
    </source>
</evidence>
<reference evidence="7 8" key="1">
    <citation type="submission" date="2020-07" db="EMBL/GenBank/DDBJ databases">
        <authorList>
            <person name="Partida-Martinez L."/>
            <person name="Huntemann M."/>
            <person name="Clum A."/>
            <person name="Wang J."/>
            <person name="Palaniappan K."/>
            <person name="Ritter S."/>
            <person name="Chen I.-M."/>
            <person name="Stamatis D."/>
            <person name="Reddy T."/>
            <person name="O'Malley R."/>
            <person name="Daum C."/>
            <person name="Shapiro N."/>
            <person name="Ivanova N."/>
            <person name="Kyrpides N."/>
            <person name="Woyke T."/>
        </authorList>
    </citation>
    <scope>NUCLEOTIDE SEQUENCE [LARGE SCALE GENOMIC DNA]</scope>
    <source>
        <strain evidence="7 8">AS2.3</strain>
    </source>
</reference>
<keyword evidence="8" id="KW-1185">Reference proteome</keyword>
<comment type="catalytic activity">
    <reaction evidence="4">
        <text>L-glutaminyl-[peptide chain release factor] + S-adenosyl-L-methionine = N(5)-methyl-L-glutaminyl-[peptide chain release factor] + S-adenosyl-L-homocysteine + H(+)</text>
        <dbReference type="Rhea" id="RHEA:42896"/>
        <dbReference type="Rhea" id="RHEA-COMP:10271"/>
        <dbReference type="Rhea" id="RHEA-COMP:10272"/>
        <dbReference type="ChEBI" id="CHEBI:15378"/>
        <dbReference type="ChEBI" id="CHEBI:30011"/>
        <dbReference type="ChEBI" id="CHEBI:57856"/>
        <dbReference type="ChEBI" id="CHEBI:59789"/>
        <dbReference type="ChEBI" id="CHEBI:61891"/>
        <dbReference type="EC" id="2.1.1.297"/>
    </reaction>
</comment>
<dbReference type="PROSITE" id="PS00092">
    <property type="entry name" value="N6_MTASE"/>
    <property type="match status" value="1"/>
</dbReference>
<name>A0A7Y9K1B5_9SPHN</name>
<dbReference type="InterPro" id="IPR029063">
    <property type="entry name" value="SAM-dependent_MTases_sf"/>
</dbReference>